<proteinExistence type="predicted"/>
<dbReference type="Pfam" id="PF02585">
    <property type="entry name" value="PIG-L"/>
    <property type="match status" value="1"/>
</dbReference>
<comment type="caution">
    <text evidence="2">The sequence shown here is derived from an EMBL/GenBank/DDBJ whole genome shotgun (WGS) entry which is preliminary data.</text>
</comment>
<reference evidence="2 3" key="1">
    <citation type="submission" date="2023-07" db="EMBL/GenBank/DDBJ databases">
        <title>Genomic Encyclopedia of Type Strains, Phase IV (KMG-IV): sequencing the most valuable type-strain genomes for metagenomic binning, comparative biology and taxonomic classification.</title>
        <authorList>
            <person name="Goeker M."/>
        </authorList>
    </citation>
    <scope>NUCLEOTIDE SEQUENCE [LARGE SCALE GENOMIC DNA]</scope>
    <source>
        <strain evidence="2 3">DSM 19154</strain>
    </source>
</reference>
<dbReference type="PANTHER" id="PTHR12993">
    <property type="entry name" value="N-ACETYLGLUCOSAMINYL-PHOSPHATIDYLINOSITOL DE-N-ACETYLASE-RELATED"/>
    <property type="match status" value="1"/>
</dbReference>
<name>A0ABT9YDL5_9BACI</name>
<protein>
    <submittedName>
        <fullName evidence="2">Bacillithiol biosynthesis deacetylase BshB1</fullName>
    </submittedName>
</protein>
<comment type="cofactor">
    <cofactor evidence="1">
        <name>Zn(2+)</name>
        <dbReference type="ChEBI" id="CHEBI:29105"/>
    </cofactor>
</comment>
<dbReference type="InterPro" id="IPR023842">
    <property type="entry name" value="Bacillithiol_biosynth_BshB1"/>
</dbReference>
<dbReference type="InterPro" id="IPR003737">
    <property type="entry name" value="GlcNAc_PI_deacetylase-related"/>
</dbReference>
<accession>A0ABT9YDL5</accession>
<dbReference type="RefSeq" id="WP_306979993.1">
    <property type="nucleotide sequence ID" value="NZ_JAUSUA010000001.1"/>
</dbReference>
<dbReference type="PANTHER" id="PTHR12993:SF30">
    <property type="entry name" value="N-ACETYL-ALPHA-D-GLUCOSAMINYL L-MALATE DEACETYLASE 1"/>
    <property type="match status" value="1"/>
</dbReference>
<evidence type="ECO:0000313" key="3">
    <source>
        <dbReference type="Proteomes" id="UP001225034"/>
    </source>
</evidence>
<keyword evidence="3" id="KW-1185">Reference proteome</keyword>
<dbReference type="EMBL" id="JAUSUA010000001">
    <property type="protein sequence ID" value="MDQ0205945.1"/>
    <property type="molecule type" value="Genomic_DNA"/>
</dbReference>
<dbReference type="InterPro" id="IPR024078">
    <property type="entry name" value="LmbE-like_dom_sf"/>
</dbReference>
<sequence>MEKLDILAFGAHPDDVEIGMAGTLAMYASMGKRVGICNLTKAELSSNGTVEIRQEEATEAAKLMGLSERIQLDLFDRGLQDLTPRDMAKITSVIRRYKPTIVFAPGSPDRHPDHGHAGRLVQEAVFNARIHKYQCDEHLSSHKVRDVFTYYINGLSQPDFVIDISEWKEVKRNVLSAYRSQFESSGTSVKTPLNVDYLSSVEARDKVFGTQAGVQMAEGFQTTKPLVVANLLEGTIL</sequence>
<gene>
    <name evidence="2" type="ORF">J2S05_000719</name>
</gene>
<dbReference type="Proteomes" id="UP001225034">
    <property type="component" value="Unassembled WGS sequence"/>
</dbReference>
<dbReference type="NCBIfam" id="TIGR04001">
    <property type="entry name" value="thiol_BshB1"/>
    <property type="match status" value="1"/>
</dbReference>
<evidence type="ECO:0000313" key="2">
    <source>
        <dbReference type="EMBL" id="MDQ0205945.1"/>
    </source>
</evidence>
<evidence type="ECO:0000256" key="1">
    <source>
        <dbReference type="ARBA" id="ARBA00001947"/>
    </source>
</evidence>
<dbReference type="SUPFAM" id="SSF102588">
    <property type="entry name" value="LmbE-like"/>
    <property type="match status" value="1"/>
</dbReference>
<organism evidence="2 3">
    <name type="scientific">Alkalicoccobacillus murimartini</name>
    <dbReference type="NCBI Taxonomy" id="171685"/>
    <lineage>
        <taxon>Bacteria</taxon>
        <taxon>Bacillati</taxon>
        <taxon>Bacillota</taxon>
        <taxon>Bacilli</taxon>
        <taxon>Bacillales</taxon>
        <taxon>Bacillaceae</taxon>
        <taxon>Alkalicoccobacillus</taxon>
    </lineage>
</organism>
<dbReference type="Gene3D" id="3.40.50.10320">
    <property type="entry name" value="LmbE-like"/>
    <property type="match status" value="1"/>
</dbReference>